<evidence type="ECO:0000313" key="1">
    <source>
        <dbReference type="EMBL" id="GBN67450.1"/>
    </source>
</evidence>
<dbReference type="OrthoDB" id="6435567at2759"/>
<reference evidence="1 2" key="1">
    <citation type="journal article" date="2019" name="Sci. Rep.">
        <title>Orb-weaving spider Araneus ventricosus genome elucidates the spidroin gene catalogue.</title>
        <authorList>
            <person name="Kono N."/>
            <person name="Nakamura H."/>
            <person name="Ohtoshi R."/>
            <person name="Moran D.A.P."/>
            <person name="Shinohara A."/>
            <person name="Yoshida Y."/>
            <person name="Fujiwara M."/>
            <person name="Mori M."/>
            <person name="Tomita M."/>
            <person name="Arakawa K."/>
        </authorList>
    </citation>
    <scope>NUCLEOTIDE SEQUENCE [LARGE SCALE GENOMIC DNA]</scope>
</reference>
<comment type="caution">
    <text evidence="1">The sequence shown here is derived from an EMBL/GenBank/DDBJ whole genome shotgun (WGS) entry which is preliminary data.</text>
</comment>
<proteinExistence type="predicted"/>
<gene>
    <name evidence="1" type="ORF">AVEN_204814_1</name>
</gene>
<dbReference type="PANTHER" id="PTHR19446">
    <property type="entry name" value="REVERSE TRANSCRIPTASES"/>
    <property type="match status" value="1"/>
</dbReference>
<dbReference type="EMBL" id="BGPR01014965">
    <property type="protein sequence ID" value="GBN67450.1"/>
    <property type="molecule type" value="Genomic_DNA"/>
</dbReference>
<dbReference type="AlphaFoldDB" id="A0A4Y2QW71"/>
<name>A0A4Y2QW71_ARAVE</name>
<accession>A0A4Y2QW71</accession>
<protein>
    <recommendedName>
        <fullName evidence="3">Reverse transcriptase domain-containing protein</fullName>
    </recommendedName>
</protein>
<sequence length="219" mass="25047">MHLERKTMTFIRFKTKYGGHSKFHRNLNQYAHQALEDLRRPPSDLFQQSTPADTELSFAQNLLETLYPHTPQAPFIGSTASSQPNDSPFSSRELRKVIRELNKTKAPSYDGLDNIILQQIHSANPQLLLEMFNKCLSLGLFPTSFKMGVILLFYKEGKDQNDPKSYRPISLLPSMGKLLEKLMTQRLTSSSKRSGKSVQSNLTLKREFQLTMLLTPFLP</sequence>
<organism evidence="1 2">
    <name type="scientific">Araneus ventricosus</name>
    <name type="common">Orbweaver spider</name>
    <name type="synonym">Epeira ventricosa</name>
    <dbReference type="NCBI Taxonomy" id="182803"/>
    <lineage>
        <taxon>Eukaryota</taxon>
        <taxon>Metazoa</taxon>
        <taxon>Ecdysozoa</taxon>
        <taxon>Arthropoda</taxon>
        <taxon>Chelicerata</taxon>
        <taxon>Arachnida</taxon>
        <taxon>Araneae</taxon>
        <taxon>Araneomorphae</taxon>
        <taxon>Entelegynae</taxon>
        <taxon>Araneoidea</taxon>
        <taxon>Araneidae</taxon>
        <taxon>Araneus</taxon>
    </lineage>
</organism>
<dbReference type="Proteomes" id="UP000499080">
    <property type="component" value="Unassembled WGS sequence"/>
</dbReference>
<evidence type="ECO:0000313" key="2">
    <source>
        <dbReference type="Proteomes" id="UP000499080"/>
    </source>
</evidence>
<keyword evidence="2" id="KW-1185">Reference proteome</keyword>
<evidence type="ECO:0008006" key="3">
    <source>
        <dbReference type="Google" id="ProtNLM"/>
    </source>
</evidence>